<comment type="caution">
    <text evidence="4">The sequence shown here is derived from an EMBL/GenBank/DDBJ whole genome shotgun (WGS) entry which is preliminary data.</text>
</comment>
<dbReference type="GO" id="GO:0004197">
    <property type="term" value="F:cysteine-type endopeptidase activity"/>
    <property type="evidence" value="ECO:0007669"/>
    <property type="project" value="InterPro"/>
</dbReference>
<dbReference type="Pfam" id="PF00656">
    <property type="entry name" value="Peptidase_C14"/>
    <property type="match status" value="1"/>
</dbReference>
<dbReference type="InterPro" id="IPR011600">
    <property type="entry name" value="Pept_C14_caspase"/>
</dbReference>
<dbReference type="EMBL" id="SLWS01000003">
    <property type="protein sequence ID" value="TCO60755.1"/>
    <property type="molecule type" value="Genomic_DNA"/>
</dbReference>
<accession>A0A4R2K380</accession>
<organism evidence="4 5">
    <name type="scientific">Actinocrispum wychmicini</name>
    <dbReference type="NCBI Taxonomy" id="1213861"/>
    <lineage>
        <taxon>Bacteria</taxon>
        <taxon>Bacillati</taxon>
        <taxon>Actinomycetota</taxon>
        <taxon>Actinomycetes</taxon>
        <taxon>Pseudonocardiales</taxon>
        <taxon>Pseudonocardiaceae</taxon>
        <taxon>Actinocrispum</taxon>
    </lineage>
</organism>
<reference evidence="4 5" key="1">
    <citation type="submission" date="2019-03" db="EMBL/GenBank/DDBJ databases">
        <title>Genomic Encyclopedia of Type Strains, Phase IV (KMG-IV): sequencing the most valuable type-strain genomes for metagenomic binning, comparative biology and taxonomic classification.</title>
        <authorList>
            <person name="Goeker M."/>
        </authorList>
    </citation>
    <scope>NUCLEOTIDE SEQUENCE [LARGE SCALE GENOMIC DNA]</scope>
    <source>
        <strain evidence="4 5">DSM 45934</strain>
    </source>
</reference>
<evidence type="ECO:0000313" key="5">
    <source>
        <dbReference type="Proteomes" id="UP000295680"/>
    </source>
</evidence>
<name>A0A4R2K380_9PSEU</name>
<keyword evidence="2" id="KW-1133">Transmembrane helix</keyword>
<keyword evidence="2" id="KW-0812">Transmembrane</keyword>
<dbReference type="RefSeq" id="WP_165960401.1">
    <property type="nucleotide sequence ID" value="NZ_SLWS01000003.1"/>
</dbReference>
<dbReference type="GO" id="GO:0006508">
    <property type="term" value="P:proteolysis"/>
    <property type="evidence" value="ECO:0007669"/>
    <property type="project" value="InterPro"/>
</dbReference>
<evidence type="ECO:0000256" key="1">
    <source>
        <dbReference type="SAM" id="MobiDB-lite"/>
    </source>
</evidence>
<keyword evidence="2" id="KW-0472">Membrane</keyword>
<feature type="transmembrane region" description="Helical" evidence="2">
    <location>
        <begin position="295"/>
        <end position="315"/>
    </location>
</feature>
<dbReference type="Gene3D" id="3.40.50.1460">
    <property type="match status" value="1"/>
</dbReference>
<gene>
    <name evidence="4" type="ORF">EV192_103330</name>
</gene>
<feature type="transmembrane region" description="Helical" evidence="2">
    <location>
        <begin position="327"/>
        <end position="343"/>
    </location>
</feature>
<protein>
    <submittedName>
        <fullName evidence="4">Caspase domain-containing protein</fullName>
    </submittedName>
</protein>
<sequence>MNGDPHIPDGSRAILIGVPHYQDPKYLSYTAVGNSVDGMYHLLVESGLCGWRSDQVTRIVNPTNDGQLLGRLRRLAAETTGVLLLYFVGHGEPSEHTGELCLAITDTDHANPDTTGLEYSKIRRMLHSGTPATTRIAILDCCYAGIILGQLGAADDGGTQLAQLSNSAGAYTLTAADGPAHVPPDKSWARESWADNQGIPRTAFTGELLALLTFDGIPGGPPSLSLGAIYPHLRRRLEAKGLPRPNQRNDDCAAAFVFARNATPPGEHRRSQPPRPTEPRLVHPDVLRQSSRQRAFVRSIAITFLAIAIVVVIGNSLWSSRSPADNILAPAVLFVTGIMALGANSNTQLILTQDGVRIRWGKSTFIRWSEIKAVLVEDTENHGRRVRFVLSNKSMISPVPMDSRVLGDREFDQKVSIIQKWHDRFGSPEPWPPGGRS</sequence>
<dbReference type="Proteomes" id="UP000295680">
    <property type="component" value="Unassembled WGS sequence"/>
</dbReference>
<evidence type="ECO:0000259" key="3">
    <source>
        <dbReference type="Pfam" id="PF00656"/>
    </source>
</evidence>
<feature type="region of interest" description="Disordered" evidence="1">
    <location>
        <begin position="263"/>
        <end position="284"/>
    </location>
</feature>
<keyword evidence="5" id="KW-1185">Reference proteome</keyword>
<evidence type="ECO:0000256" key="2">
    <source>
        <dbReference type="SAM" id="Phobius"/>
    </source>
</evidence>
<dbReference type="AlphaFoldDB" id="A0A4R2K380"/>
<dbReference type="NCBIfam" id="NF047832">
    <property type="entry name" value="caspase_w_EACC1"/>
    <property type="match status" value="1"/>
</dbReference>
<feature type="domain" description="Peptidase C14 caspase" evidence="3">
    <location>
        <begin position="12"/>
        <end position="160"/>
    </location>
</feature>
<proteinExistence type="predicted"/>
<evidence type="ECO:0000313" key="4">
    <source>
        <dbReference type="EMBL" id="TCO60755.1"/>
    </source>
</evidence>